<dbReference type="AlphaFoldDB" id="A0A060LRT5"/>
<dbReference type="KEGG" id="ble:BleG1_0264"/>
<evidence type="ECO:0000313" key="2">
    <source>
        <dbReference type="Proteomes" id="UP000027142"/>
    </source>
</evidence>
<reference evidence="1 2" key="1">
    <citation type="journal article" date="2014" name="Gene">
        <title>A comparative genomic analysis of the alkalitolerant soil bacterium Bacillus lehensis G1.</title>
        <authorList>
            <person name="Noor Y.M."/>
            <person name="Samsulrizal N.H."/>
            <person name="Jema'on N.A."/>
            <person name="Low K.O."/>
            <person name="Ramli A.N."/>
            <person name="Alias N.I."/>
            <person name="Damis S.I."/>
            <person name="Fuzi S.F."/>
            <person name="Isa M.N."/>
            <person name="Murad A.M."/>
            <person name="Raih M.F."/>
            <person name="Bakar F.D."/>
            <person name="Najimudin N."/>
            <person name="Mahadi N.M."/>
            <person name="Illias R.M."/>
        </authorList>
    </citation>
    <scope>NUCLEOTIDE SEQUENCE [LARGE SCALE GENOMIC DNA]</scope>
    <source>
        <strain evidence="1 2">G1</strain>
    </source>
</reference>
<sequence length="41" mass="4967">MEKDEQLFTLLFEFEEKLQRNLESREIDLLRDLVVNSKSPL</sequence>
<name>A0A060LRT5_9BACI</name>
<dbReference type="HOGENOM" id="CLU_3265753_0_0_9"/>
<protein>
    <submittedName>
        <fullName evidence="1">Uncharacterized protein</fullName>
    </submittedName>
</protein>
<organism evidence="1 2">
    <name type="scientific">Shouchella lehensis G1</name>
    <dbReference type="NCBI Taxonomy" id="1246626"/>
    <lineage>
        <taxon>Bacteria</taxon>
        <taxon>Bacillati</taxon>
        <taxon>Bacillota</taxon>
        <taxon>Bacilli</taxon>
        <taxon>Bacillales</taxon>
        <taxon>Bacillaceae</taxon>
        <taxon>Shouchella</taxon>
    </lineage>
</organism>
<proteinExistence type="predicted"/>
<dbReference type="PATRIC" id="fig|1246626.3.peg.246"/>
<dbReference type="Proteomes" id="UP000027142">
    <property type="component" value="Chromosome"/>
</dbReference>
<accession>A0A060LRT5</accession>
<gene>
    <name evidence="1" type="ORF">BleG1_0264</name>
</gene>
<dbReference type="EMBL" id="CP003923">
    <property type="protein sequence ID" value="AIC92872.1"/>
    <property type="molecule type" value="Genomic_DNA"/>
</dbReference>
<evidence type="ECO:0000313" key="1">
    <source>
        <dbReference type="EMBL" id="AIC92872.1"/>
    </source>
</evidence>
<keyword evidence="2" id="KW-1185">Reference proteome</keyword>